<dbReference type="PANTHER" id="PTHR31595:SF57">
    <property type="entry name" value="OS04G0481900 PROTEIN"/>
    <property type="match status" value="1"/>
</dbReference>
<dbReference type="InterPro" id="IPR044851">
    <property type="entry name" value="Wax_synthase"/>
</dbReference>
<keyword evidence="1" id="KW-1133">Transmembrane helix</keyword>
<gene>
    <name evidence="2" type="ORF">CYMTET_27901</name>
</gene>
<protein>
    <recommendedName>
        <fullName evidence="4">Wax synthase domain-containing protein</fullName>
    </recommendedName>
</protein>
<dbReference type="GO" id="GO:0006629">
    <property type="term" value="P:lipid metabolic process"/>
    <property type="evidence" value="ECO:0007669"/>
    <property type="project" value="InterPro"/>
</dbReference>
<evidence type="ECO:0000313" key="3">
    <source>
        <dbReference type="Proteomes" id="UP001190700"/>
    </source>
</evidence>
<keyword evidence="1" id="KW-0472">Membrane</keyword>
<dbReference type="GO" id="GO:0008374">
    <property type="term" value="F:O-acyltransferase activity"/>
    <property type="evidence" value="ECO:0007669"/>
    <property type="project" value="InterPro"/>
</dbReference>
<feature type="transmembrane region" description="Helical" evidence="1">
    <location>
        <begin position="58"/>
        <end position="82"/>
    </location>
</feature>
<dbReference type="Proteomes" id="UP001190700">
    <property type="component" value="Unassembled WGS sequence"/>
</dbReference>
<dbReference type="EMBL" id="LGRX02015581">
    <property type="protein sequence ID" value="KAK3263284.1"/>
    <property type="molecule type" value="Genomic_DNA"/>
</dbReference>
<name>A0AAE0KWQ0_9CHLO</name>
<keyword evidence="1" id="KW-0812">Transmembrane</keyword>
<keyword evidence="3" id="KW-1185">Reference proteome</keyword>
<dbReference type="AlphaFoldDB" id="A0AAE0KWQ0"/>
<proteinExistence type="predicted"/>
<evidence type="ECO:0000313" key="2">
    <source>
        <dbReference type="EMBL" id="KAK3263284.1"/>
    </source>
</evidence>
<reference evidence="2 3" key="1">
    <citation type="journal article" date="2015" name="Genome Biol. Evol.">
        <title>Comparative Genomics of a Bacterivorous Green Alga Reveals Evolutionary Causalities and Consequences of Phago-Mixotrophic Mode of Nutrition.</title>
        <authorList>
            <person name="Burns J.A."/>
            <person name="Paasch A."/>
            <person name="Narechania A."/>
            <person name="Kim E."/>
        </authorList>
    </citation>
    <scope>NUCLEOTIDE SEQUENCE [LARGE SCALE GENOMIC DNA]</scope>
    <source>
        <strain evidence="2 3">PLY_AMNH</strain>
    </source>
</reference>
<comment type="caution">
    <text evidence="2">The sequence shown here is derived from an EMBL/GenBank/DDBJ whole genome shotgun (WGS) entry which is preliminary data.</text>
</comment>
<organism evidence="2 3">
    <name type="scientific">Cymbomonas tetramitiformis</name>
    <dbReference type="NCBI Taxonomy" id="36881"/>
    <lineage>
        <taxon>Eukaryota</taxon>
        <taxon>Viridiplantae</taxon>
        <taxon>Chlorophyta</taxon>
        <taxon>Pyramimonadophyceae</taxon>
        <taxon>Pyramimonadales</taxon>
        <taxon>Pyramimonadaceae</taxon>
        <taxon>Cymbomonas</taxon>
    </lineage>
</organism>
<feature type="transmembrane region" description="Helical" evidence="1">
    <location>
        <begin position="103"/>
        <end position="122"/>
    </location>
</feature>
<evidence type="ECO:0008006" key="4">
    <source>
        <dbReference type="Google" id="ProtNLM"/>
    </source>
</evidence>
<accession>A0AAE0KWQ0</accession>
<feature type="transmembrane region" description="Helical" evidence="1">
    <location>
        <begin position="32"/>
        <end position="52"/>
    </location>
</feature>
<dbReference type="PANTHER" id="PTHR31595">
    <property type="entry name" value="LONG-CHAIN-ALCOHOL O-FATTY-ACYLTRANSFERASE 3-RELATED"/>
    <property type="match status" value="1"/>
</dbReference>
<evidence type="ECO:0000256" key="1">
    <source>
        <dbReference type="SAM" id="Phobius"/>
    </source>
</evidence>
<sequence>MAGSTLRMLVYEPLTEGKLVERKEGQTGTTRTRAPVSVTLLAVVATFTMSGVMHELVIWHATGTATMEWLGFFTLHGFAVAGEQVLTKVWRKCMVGRNPFPPAVSWVCTMVFLLASAEWLFFPPCTRSGLDKEVINSIQAALL</sequence>